<feature type="domain" description="Baseplate J-like C-terminal" evidence="4">
    <location>
        <begin position="274"/>
        <end position="364"/>
    </location>
</feature>
<reference evidence="6" key="1">
    <citation type="submission" date="2016-05" db="EMBL/GenBank/DDBJ databases">
        <authorList>
            <person name="Liu B."/>
            <person name="Wang J."/>
            <person name="Zhu Y."/>
            <person name="Liu G."/>
            <person name="Chen Q."/>
            <person name="Chen Z."/>
            <person name="Lan J."/>
            <person name="Che J."/>
            <person name="Ge C."/>
            <person name="Shi H."/>
            <person name="Pan Z."/>
            <person name="Liu X."/>
        </authorList>
    </citation>
    <scope>NUCLEOTIDE SEQUENCE [LARGE SCALE GENOMIC DNA]</scope>
    <source>
        <strain evidence="6">FJAT-27215</strain>
    </source>
</reference>
<name>A0A1B9AU62_9BACI</name>
<dbReference type="InterPro" id="IPR058531">
    <property type="entry name" value="Baseplate_J_M"/>
</dbReference>
<evidence type="ECO:0000259" key="4">
    <source>
        <dbReference type="Pfam" id="PF26079"/>
    </source>
</evidence>
<dbReference type="PANTHER" id="PTHR37829:SF3">
    <property type="entry name" value="PROTEIN JAYE-RELATED"/>
    <property type="match status" value="1"/>
</dbReference>
<sequence length="368" mass="38992">MDDSLAAQILTNMLNNTPSDIDTREGTPTYTAAAPIADEIMNLYAELKAQEEEGFIVNESGEVTMSGNKLDSFVAMWGETRKSGGRATGQALLKADEPTPVPAGTQLFAPATLNILFVTNEDVTATPVGVTVGITAVFEGADGNVSAGAITGVVGDLADIITVTNPIETDNGFDEESDEELAKRFLNNRRRPATSGNPNHYHQWATEVPGIVDAYVIPVWNGPNTVKVIVLSSDYGAPTPEKVAEVKEYIDSVRPVIGSENDPITVEAAKEIPINITANVQTNGMDVQTEYTAAATAYLEDLATGETEGAPGFDQERTVRVVRLQNILLDTEGIIDFTNFTVNGGTANVVIPAGSVPVLGSVILNVQP</sequence>
<dbReference type="PANTHER" id="PTHR37829">
    <property type="entry name" value="PHAGE-LIKE ELEMENT PBSX PROTEIN XKDT"/>
    <property type="match status" value="1"/>
</dbReference>
<dbReference type="Pfam" id="PF26078">
    <property type="entry name" value="Baseplate_J_M"/>
    <property type="match status" value="1"/>
</dbReference>
<dbReference type="InterPro" id="IPR006949">
    <property type="entry name" value="Barrel_Baseplate_J-like"/>
</dbReference>
<evidence type="ECO:0000259" key="2">
    <source>
        <dbReference type="Pfam" id="PF04865"/>
    </source>
</evidence>
<feature type="domain" description="Baseplate protein J-like barrel" evidence="2">
    <location>
        <begin position="96"/>
        <end position="172"/>
    </location>
</feature>
<protein>
    <submittedName>
        <fullName evidence="5">Uncharacterized protein</fullName>
    </submittedName>
</protein>
<evidence type="ECO:0000313" key="6">
    <source>
        <dbReference type="Proteomes" id="UP000092578"/>
    </source>
</evidence>
<organism evidence="5 6">
    <name type="scientific">Pseudobacillus wudalianchiensis</name>
    <dbReference type="NCBI Taxonomy" id="1743143"/>
    <lineage>
        <taxon>Bacteria</taxon>
        <taxon>Bacillati</taxon>
        <taxon>Bacillota</taxon>
        <taxon>Bacilli</taxon>
        <taxon>Bacillales</taxon>
        <taxon>Bacillaceae</taxon>
        <taxon>Pseudobacillus</taxon>
    </lineage>
</organism>
<dbReference type="InterPro" id="IPR058530">
    <property type="entry name" value="Baseplate_J-like_C"/>
</dbReference>
<evidence type="ECO:0000313" key="5">
    <source>
        <dbReference type="EMBL" id="OCA87485.1"/>
    </source>
</evidence>
<evidence type="ECO:0000259" key="3">
    <source>
        <dbReference type="Pfam" id="PF26078"/>
    </source>
</evidence>
<dbReference type="Pfam" id="PF04865">
    <property type="entry name" value="Baseplate_J"/>
    <property type="match status" value="1"/>
</dbReference>
<evidence type="ECO:0000256" key="1">
    <source>
        <dbReference type="ARBA" id="ARBA00038087"/>
    </source>
</evidence>
<dbReference type="InterPro" id="IPR052399">
    <property type="entry name" value="Phage_Baseplate_Assmbl_Protein"/>
</dbReference>
<keyword evidence="6" id="KW-1185">Reference proteome</keyword>
<dbReference type="Pfam" id="PF26079">
    <property type="entry name" value="Baseplate_J_C"/>
    <property type="match status" value="1"/>
</dbReference>
<dbReference type="EMBL" id="MAYT01000023">
    <property type="protein sequence ID" value="OCA87485.1"/>
    <property type="molecule type" value="Genomic_DNA"/>
</dbReference>
<dbReference type="AlphaFoldDB" id="A0A1B9AU62"/>
<comment type="caution">
    <text evidence="5">The sequence shown here is derived from an EMBL/GenBank/DDBJ whole genome shotgun (WGS) entry which is preliminary data.</text>
</comment>
<accession>A0A1B9AU62</accession>
<comment type="similarity">
    <text evidence="1">Belongs to the Mu gp47/PBSX XkdT family.</text>
</comment>
<feature type="domain" description="Baseplate J-like central" evidence="3">
    <location>
        <begin position="193"/>
        <end position="256"/>
    </location>
</feature>
<proteinExistence type="inferred from homology"/>
<dbReference type="Proteomes" id="UP000092578">
    <property type="component" value="Unassembled WGS sequence"/>
</dbReference>
<gene>
    <name evidence="5" type="ORF">A8F95_08535</name>
</gene>